<organism evidence="8 9">
    <name type="scientific">Pelomonas nitida</name>
    <dbReference type="NCBI Taxonomy" id="3299027"/>
    <lineage>
        <taxon>Bacteria</taxon>
        <taxon>Pseudomonadati</taxon>
        <taxon>Pseudomonadota</taxon>
        <taxon>Betaproteobacteria</taxon>
        <taxon>Burkholderiales</taxon>
        <taxon>Sphaerotilaceae</taxon>
        <taxon>Roseateles</taxon>
    </lineage>
</organism>
<accession>A0ABW7G1Q1</accession>
<dbReference type="InterPro" id="IPR002052">
    <property type="entry name" value="DNA_methylase_N6_adenine_CS"/>
</dbReference>
<keyword evidence="9" id="KW-1185">Reference proteome</keyword>
<comment type="similarity">
    <text evidence="1">Belongs to the N(4)/N(6)-methyltransferase family.</text>
</comment>
<dbReference type="Gene3D" id="3.40.50.150">
    <property type="entry name" value="Vaccinia Virus protein VP39"/>
    <property type="match status" value="1"/>
</dbReference>
<comment type="caution">
    <text evidence="8">The sequence shown here is derived from an EMBL/GenBank/DDBJ whole genome shotgun (WGS) entry which is preliminary data.</text>
</comment>
<dbReference type="RefSeq" id="WP_394486544.1">
    <property type="nucleotide sequence ID" value="NZ_JBIGIA010000002.1"/>
</dbReference>
<evidence type="ECO:0000313" key="8">
    <source>
        <dbReference type="EMBL" id="MFG6455869.1"/>
    </source>
</evidence>
<dbReference type="GO" id="GO:0008168">
    <property type="term" value="F:methyltransferase activity"/>
    <property type="evidence" value="ECO:0007669"/>
    <property type="project" value="UniProtKB-KW"/>
</dbReference>
<evidence type="ECO:0000256" key="1">
    <source>
        <dbReference type="ARBA" id="ARBA00006594"/>
    </source>
</evidence>
<dbReference type="InterPro" id="IPR002941">
    <property type="entry name" value="DNA_methylase_N4/N6"/>
</dbReference>
<reference evidence="8 9" key="1">
    <citation type="submission" date="2024-09" db="EMBL/GenBank/DDBJ databases">
        <title>Novel species of the genus Pelomonas and Roseateles isolated from streams.</title>
        <authorList>
            <person name="Lu H."/>
        </authorList>
    </citation>
    <scope>NUCLEOTIDE SEQUENCE [LARGE SCALE GENOMIC DNA]</scope>
    <source>
        <strain evidence="8 9">BYS96W</strain>
    </source>
</reference>
<dbReference type="InterPro" id="IPR029063">
    <property type="entry name" value="SAM-dependent_MTases_sf"/>
</dbReference>
<keyword evidence="3 8" id="KW-0489">Methyltransferase</keyword>
<evidence type="ECO:0000256" key="2">
    <source>
        <dbReference type="ARBA" id="ARBA00011900"/>
    </source>
</evidence>
<comment type="catalytic activity">
    <reaction evidence="6">
        <text>a 2'-deoxyadenosine in DNA + S-adenosyl-L-methionine = an N(6)-methyl-2'-deoxyadenosine in DNA + S-adenosyl-L-homocysteine + H(+)</text>
        <dbReference type="Rhea" id="RHEA:15197"/>
        <dbReference type="Rhea" id="RHEA-COMP:12418"/>
        <dbReference type="Rhea" id="RHEA-COMP:12419"/>
        <dbReference type="ChEBI" id="CHEBI:15378"/>
        <dbReference type="ChEBI" id="CHEBI:57856"/>
        <dbReference type="ChEBI" id="CHEBI:59789"/>
        <dbReference type="ChEBI" id="CHEBI:90615"/>
        <dbReference type="ChEBI" id="CHEBI:90616"/>
        <dbReference type="EC" id="2.1.1.72"/>
    </reaction>
</comment>
<gene>
    <name evidence="8" type="ORF">ACG00X_03410</name>
</gene>
<protein>
    <recommendedName>
        <fullName evidence="2">site-specific DNA-methyltransferase (adenine-specific)</fullName>
        <ecNumber evidence="2">2.1.1.72</ecNumber>
    </recommendedName>
</protein>
<evidence type="ECO:0000256" key="4">
    <source>
        <dbReference type="ARBA" id="ARBA00022679"/>
    </source>
</evidence>
<dbReference type="EMBL" id="JBIGIA010000002">
    <property type="protein sequence ID" value="MFG6455869.1"/>
    <property type="molecule type" value="Genomic_DNA"/>
</dbReference>
<evidence type="ECO:0000259" key="7">
    <source>
        <dbReference type="Pfam" id="PF01555"/>
    </source>
</evidence>
<keyword evidence="4 8" id="KW-0808">Transferase</keyword>
<evidence type="ECO:0000256" key="6">
    <source>
        <dbReference type="ARBA" id="ARBA00047942"/>
    </source>
</evidence>
<dbReference type="PIRSF" id="PIRSF015855">
    <property type="entry name" value="TypeIII_Mtase_mKpnI"/>
    <property type="match status" value="1"/>
</dbReference>
<dbReference type="GO" id="GO:0032259">
    <property type="term" value="P:methylation"/>
    <property type="evidence" value="ECO:0007669"/>
    <property type="project" value="UniProtKB-KW"/>
</dbReference>
<dbReference type="Proteomes" id="UP001606305">
    <property type="component" value="Unassembled WGS sequence"/>
</dbReference>
<evidence type="ECO:0000256" key="5">
    <source>
        <dbReference type="ARBA" id="ARBA00022691"/>
    </source>
</evidence>
<name>A0ABW7G1Q1_9BURK</name>
<dbReference type="PROSITE" id="PS00092">
    <property type="entry name" value="N6_MTASE"/>
    <property type="match status" value="1"/>
</dbReference>
<dbReference type="SUPFAM" id="SSF53335">
    <property type="entry name" value="S-adenosyl-L-methionine-dependent methyltransferases"/>
    <property type="match status" value="1"/>
</dbReference>
<dbReference type="EC" id="2.1.1.72" evidence="2"/>
<dbReference type="PRINTS" id="PR00506">
    <property type="entry name" value="D21N6MTFRASE"/>
</dbReference>
<dbReference type="Pfam" id="PF01555">
    <property type="entry name" value="N6_N4_Mtase"/>
    <property type="match status" value="1"/>
</dbReference>
<evidence type="ECO:0000256" key="3">
    <source>
        <dbReference type="ARBA" id="ARBA00022603"/>
    </source>
</evidence>
<feature type="domain" description="DNA methylase N-4/N-6" evidence="7">
    <location>
        <begin position="127"/>
        <end position="438"/>
    </location>
</feature>
<sequence length="637" mass="70408">MSIQKIEPGMPESQSADILADNLARLKGLFPELVTEGATNGRTGPAINIDVLKALVGDATVTDADEKYGLNWHGKRAARQLALTPSTGTLRPCPEESVDWDTTQNLMIEGDNLEVLKLLQKSYAGKVKLIYIDPPYNTGKDFVYPDNFHDNIQNYLQLTGQVEGGRKISSNTEASGRFHTDWLNMISPRLALARNLLSPDGVIFISMDEGEVANLRKVCDEVFGEENYIATIAWEKRTNRENRKSVSSRYDNIIVFCKDKSFISDAIGQLPMSEKALANYKNPDNDPRGLWKSDPATAQAGHGTKSQFYTFVAPNGMKHELESGRCWLYTQSVMQQAADDGRLWFGRDGNGVPRIKTYLEAKDRGLTPETIWFAEDVGTNESAKNVLKEIFDGAAVFDSPKPVELIRQMLLMATRKDSIVLDFFAGSGATGHAVMLQNAMDGGKRRFILVQLPEPCPEESEAKAKGFATISEITENRLKRSAEIVRNSQDATFDGGFRKYYLASSNIRRWNSAPSTLESSLLDHIEHLVENRTTEDLLAELLLKLGLDLCVDIQVREVAGKTVHSIGSGVLVACFDERISVADAELLALGLVSWHKEQTPAGEVTCVFLDSAFENDVAKTNLAAILEQHGIAKVRSL</sequence>
<keyword evidence="5" id="KW-0949">S-adenosyl-L-methionine</keyword>
<dbReference type="InterPro" id="IPR002295">
    <property type="entry name" value="N4/N6-MTase_EcoPI_Mod-like"/>
</dbReference>
<evidence type="ECO:0000313" key="9">
    <source>
        <dbReference type="Proteomes" id="UP001606305"/>
    </source>
</evidence>
<proteinExistence type="inferred from homology"/>